<protein>
    <submittedName>
        <fullName evidence="3">Uncharacterized protein</fullName>
    </submittedName>
</protein>
<feature type="compositionally biased region" description="Low complexity" evidence="1">
    <location>
        <begin position="124"/>
        <end position="133"/>
    </location>
</feature>
<dbReference type="AlphaFoldDB" id="A0A366ENR3"/>
<reference evidence="3 4" key="1">
    <citation type="submission" date="2018-06" db="EMBL/GenBank/DDBJ databases">
        <title>Genomic Encyclopedia of Type Strains, Phase IV (KMG-IV): sequencing the most valuable type-strain genomes for metagenomic binning, comparative biology and taxonomic classification.</title>
        <authorList>
            <person name="Goeker M."/>
        </authorList>
    </citation>
    <scope>NUCLEOTIDE SEQUENCE [LARGE SCALE GENOMIC DNA]</scope>
    <source>
        <strain evidence="3 4">DSM 24875</strain>
    </source>
</reference>
<evidence type="ECO:0000256" key="2">
    <source>
        <dbReference type="SAM" id="SignalP"/>
    </source>
</evidence>
<feature type="chain" id="PRO_5016850250" evidence="2">
    <location>
        <begin position="16"/>
        <end position="133"/>
    </location>
</feature>
<evidence type="ECO:0000256" key="1">
    <source>
        <dbReference type="SAM" id="MobiDB-lite"/>
    </source>
</evidence>
<feature type="region of interest" description="Disordered" evidence="1">
    <location>
        <begin position="109"/>
        <end position="133"/>
    </location>
</feature>
<accession>A0A366ENR3</accession>
<dbReference type="Proteomes" id="UP000253529">
    <property type="component" value="Unassembled WGS sequence"/>
</dbReference>
<sequence length="133" mass="14069">MSLALAAMAAAPAFADCGQDMQKLGAARNGEMEKLNNFFKSFKGKPADPEAACERTRGLMQAEQAMLSYMEKNKDWCSIPDEAIANFKANHAKSATFAAKACTAAAQMRKMKEQAAKGEGGGPQAQPLPAGPL</sequence>
<keyword evidence="4" id="KW-1185">Reference proteome</keyword>
<evidence type="ECO:0000313" key="4">
    <source>
        <dbReference type="Proteomes" id="UP000253529"/>
    </source>
</evidence>
<gene>
    <name evidence="3" type="ORF">DFR50_14115</name>
</gene>
<proteinExistence type="predicted"/>
<keyword evidence="2" id="KW-0732">Signal</keyword>
<feature type="signal peptide" evidence="2">
    <location>
        <begin position="1"/>
        <end position="15"/>
    </location>
</feature>
<name>A0A366ENR3_9HYPH</name>
<dbReference type="EMBL" id="QNRK01000041">
    <property type="protein sequence ID" value="RBP04043.1"/>
    <property type="molecule type" value="Genomic_DNA"/>
</dbReference>
<organism evidence="3 4">
    <name type="scientific">Roseiarcus fermentans</name>
    <dbReference type="NCBI Taxonomy" id="1473586"/>
    <lineage>
        <taxon>Bacteria</taxon>
        <taxon>Pseudomonadati</taxon>
        <taxon>Pseudomonadota</taxon>
        <taxon>Alphaproteobacteria</taxon>
        <taxon>Hyphomicrobiales</taxon>
        <taxon>Roseiarcaceae</taxon>
        <taxon>Roseiarcus</taxon>
    </lineage>
</organism>
<comment type="caution">
    <text evidence="3">The sequence shown here is derived from an EMBL/GenBank/DDBJ whole genome shotgun (WGS) entry which is preliminary data.</text>
</comment>
<evidence type="ECO:0000313" key="3">
    <source>
        <dbReference type="EMBL" id="RBP04043.1"/>
    </source>
</evidence>